<dbReference type="GeneID" id="43667588"/>
<gene>
    <name evidence="1" type="ORF">BDV37DRAFT_257049</name>
</gene>
<accession>A0A5N6HR79</accession>
<accession>A0A5N7D4C5</accession>
<name>A0A5N7D4C5_9EURO</name>
<dbReference type="OrthoDB" id="4403049at2759"/>
<dbReference type="Proteomes" id="UP000325579">
    <property type="component" value="Unassembled WGS sequence"/>
</dbReference>
<sequence length="370" mass="42764">MPPPVDSEQSMRQALDRFRDRMASANWTFIQDRIHEIEARGLLTDKQRMSKMASYCRHFDALDWDEASEDADPETRQKENRLRQTRRLEDIPGVSDAFPFAMDGIHPPRLRTDKARELFLETLQEVFQQQAEEWAAETGEEAPGPIPKCHELGVFLKYAHAVVDPDFRRAGIAPFEAGLEVLGVHEADLAETQPEWYYELVQEECARVRENLEDDELSDLVNKSLIAPNLEVDDLEVKAGVITGTGYVDEYPQWYSTYLYCRRRVDADENKDNIPDAPNIHDWGWRVVFLDAEPVSYLTPLVLYGRKPRFDSIPEFLDWYCTWPDHLDARGILSLRRHANRCETDCESDCEIHNFAPAPFPPGYGEKQCI</sequence>
<keyword evidence="2" id="KW-1185">Reference proteome</keyword>
<reference evidence="1 2" key="1">
    <citation type="submission" date="2019-04" db="EMBL/GenBank/DDBJ databases">
        <authorList>
            <consortium name="DOE Joint Genome Institute"/>
            <person name="Mondo S."/>
            <person name="Kjaerbolling I."/>
            <person name="Vesth T."/>
            <person name="Frisvad J.C."/>
            <person name="Nybo J.L."/>
            <person name="Theobald S."/>
            <person name="Kildgaard S."/>
            <person name="Isbrandt T."/>
            <person name="Kuo A."/>
            <person name="Sato A."/>
            <person name="Lyhne E.K."/>
            <person name="Kogle M.E."/>
            <person name="Wiebenga A."/>
            <person name="Kun R.S."/>
            <person name="Lubbers R.J."/>
            <person name="Makela M.R."/>
            <person name="Barry K."/>
            <person name="Chovatia M."/>
            <person name="Clum A."/>
            <person name="Daum C."/>
            <person name="Haridas S."/>
            <person name="He G."/>
            <person name="LaButti K."/>
            <person name="Lipzen A."/>
            <person name="Riley R."/>
            <person name="Salamov A."/>
            <person name="Simmons B.A."/>
            <person name="Magnuson J.K."/>
            <person name="Henrissat B."/>
            <person name="Mortensen U.H."/>
            <person name="Larsen T.O."/>
            <person name="Devries R.P."/>
            <person name="Grigoriev I.V."/>
            <person name="Machida M."/>
            <person name="Baker S.E."/>
            <person name="Andersen M.R."/>
            <person name="Cantor M.N."/>
            <person name="Hua S.X."/>
        </authorList>
    </citation>
    <scope>NUCLEOTIDE SEQUENCE [LARGE SCALE GENOMIC DNA]</scope>
    <source>
        <strain evidence="1 2">CBS 119388</strain>
    </source>
</reference>
<evidence type="ECO:0000313" key="2">
    <source>
        <dbReference type="Proteomes" id="UP000325579"/>
    </source>
</evidence>
<evidence type="ECO:0000313" key="1">
    <source>
        <dbReference type="EMBL" id="KAE8400638.1"/>
    </source>
</evidence>
<proteinExistence type="predicted"/>
<dbReference type="AlphaFoldDB" id="A0A5N7D4C5"/>
<dbReference type="EMBL" id="ML736812">
    <property type="protein sequence ID" value="KAE8400638.1"/>
    <property type="molecule type" value="Genomic_DNA"/>
</dbReference>
<organism evidence="1 2">
    <name type="scientific">Aspergillus pseudonomiae</name>
    <dbReference type="NCBI Taxonomy" id="1506151"/>
    <lineage>
        <taxon>Eukaryota</taxon>
        <taxon>Fungi</taxon>
        <taxon>Dikarya</taxon>
        <taxon>Ascomycota</taxon>
        <taxon>Pezizomycotina</taxon>
        <taxon>Eurotiomycetes</taxon>
        <taxon>Eurotiomycetidae</taxon>
        <taxon>Eurotiales</taxon>
        <taxon>Aspergillaceae</taxon>
        <taxon>Aspergillus</taxon>
        <taxon>Aspergillus subgen. Circumdati</taxon>
    </lineage>
</organism>
<dbReference type="RefSeq" id="XP_031937957.1">
    <property type="nucleotide sequence ID" value="XM_032082897.1"/>
</dbReference>
<protein>
    <submittedName>
        <fullName evidence="1">Uncharacterized protein</fullName>
    </submittedName>
</protein>